<dbReference type="Pfam" id="PF07690">
    <property type="entry name" value="MFS_1"/>
    <property type="match status" value="1"/>
</dbReference>
<feature type="transmembrane region" description="Helical" evidence="1">
    <location>
        <begin position="162"/>
        <end position="180"/>
    </location>
</feature>
<dbReference type="InterPro" id="IPR036259">
    <property type="entry name" value="MFS_trans_sf"/>
</dbReference>
<dbReference type="PANTHER" id="PTHR23526">
    <property type="entry name" value="INTEGRAL MEMBRANE TRANSPORT PROTEIN-RELATED"/>
    <property type="match status" value="1"/>
</dbReference>
<keyword evidence="1" id="KW-1133">Transmembrane helix</keyword>
<gene>
    <name evidence="2" type="ORF">UU54_C0001G0005</name>
</gene>
<dbReference type="EMBL" id="LCBA01000001">
    <property type="protein sequence ID" value="KKS01693.1"/>
    <property type="molecule type" value="Genomic_DNA"/>
</dbReference>
<evidence type="ECO:0000256" key="1">
    <source>
        <dbReference type="SAM" id="Phobius"/>
    </source>
</evidence>
<evidence type="ECO:0008006" key="4">
    <source>
        <dbReference type="Google" id="ProtNLM"/>
    </source>
</evidence>
<dbReference type="Gene3D" id="1.20.1250.20">
    <property type="entry name" value="MFS general substrate transporter like domains"/>
    <property type="match status" value="1"/>
</dbReference>
<sequence>MKINHVIKTLVISDFFTNAGFSVFAPVFAIFVTKQIENGSLEIIGFAAAIFQIVKSVLQIPISRFLDKDHGEFDDFYSMIIGGLLIASVPFLYLFASKPMHIYIIQGIYGAGAAFAIPPWYAIFSRHIDKLKENVEWSLDSISIGAGAAIMAALGGVLAQKFGFNFVFILGGAFVIFGVAQQFRIYRDLRIKVGHGQVKPQLDKTPGN</sequence>
<dbReference type="SUPFAM" id="SSF103473">
    <property type="entry name" value="MFS general substrate transporter"/>
    <property type="match status" value="1"/>
</dbReference>
<feature type="transmembrane region" description="Helical" evidence="1">
    <location>
        <begin position="76"/>
        <end position="96"/>
    </location>
</feature>
<dbReference type="AlphaFoldDB" id="A0A0G0YN10"/>
<name>A0A0G0YN10_9BACT</name>
<feature type="transmembrane region" description="Helical" evidence="1">
    <location>
        <begin position="12"/>
        <end position="31"/>
    </location>
</feature>
<feature type="transmembrane region" description="Helical" evidence="1">
    <location>
        <begin position="102"/>
        <end position="123"/>
    </location>
</feature>
<comment type="caution">
    <text evidence="2">The sequence shown here is derived from an EMBL/GenBank/DDBJ whole genome shotgun (WGS) entry which is preliminary data.</text>
</comment>
<dbReference type="Proteomes" id="UP000033903">
    <property type="component" value="Unassembled WGS sequence"/>
</dbReference>
<accession>A0A0G0YN10</accession>
<reference evidence="2 3" key="1">
    <citation type="journal article" date="2015" name="Nature">
        <title>rRNA introns, odd ribosomes, and small enigmatic genomes across a large radiation of phyla.</title>
        <authorList>
            <person name="Brown C.T."/>
            <person name="Hug L.A."/>
            <person name="Thomas B.C."/>
            <person name="Sharon I."/>
            <person name="Castelle C.J."/>
            <person name="Singh A."/>
            <person name="Wilkins M.J."/>
            <person name="Williams K.H."/>
            <person name="Banfield J.F."/>
        </authorList>
    </citation>
    <scope>NUCLEOTIDE SEQUENCE [LARGE SCALE GENOMIC DNA]</scope>
</reference>
<evidence type="ECO:0000313" key="2">
    <source>
        <dbReference type="EMBL" id="KKS01693.1"/>
    </source>
</evidence>
<evidence type="ECO:0000313" key="3">
    <source>
        <dbReference type="Proteomes" id="UP000033903"/>
    </source>
</evidence>
<keyword evidence="1" id="KW-0472">Membrane</keyword>
<organism evidence="2 3">
    <name type="scientific">Candidatus Yanofskybacteria bacterium GW2011_GWA2_41_22</name>
    <dbReference type="NCBI Taxonomy" id="1619023"/>
    <lineage>
        <taxon>Bacteria</taxon>
        <taxon>Candidatus Yanofskyibacteriota</taxon>
    </lineage>
</organism>
<proteinExistence type="predicted"/>
<feature type="transmembrane region" description="Helical" evidence="1">
    <location>
        <begin position="135"/>
        <end position="156"/>
    </location>
</feature>
<dbReference type="PANTHER" id="PTHR23526:SF2">
    <property type="entry name" value="MAJOR FACILITATOR SUPERFAMILY (MFS) PROFILE DOMAIN-CONTAINING PROTEIN"/>
    <property type="match status" value="1"/>
</dbReference>
<feature type="transmembrane region" description="Helical" evidence="1">
    <location>
        <begin position="43"/>
        <end position="64"/>
    </location>
</feature>
<dbReference type="InterPro" id="IPR052528">
    <property type="entry name" value="Sugar_transport-like"/>
</dbReference>
<dbReference type="GO" id="GO:0022857">
    <property type="term" value="F:transmembrane transporter activity"/>
    <property type="evidence" value="ECO:0007669"/>
    <property type="project" value="InterPro"/>
</dbReference>
<dbReference type="InterPro" id="IPR011701">
    <property type="entry name" value="MFS"/>
</dbReference>
<protein>
    <recommendedName>
        <fullName evidence="4">Major facilitator superfamily (MFS) profile domain-containing protein</fullName>
    </recommendedName>
</protein>
<keyword evidence="1" id="KW-0812">Transmembrane</keyword>